<comment type="caution">
    <text evidence="1">The sequence shown here is derived from an EMBL/GenBank/DDBJ whole genome shotgun (WGS) entry which is preliminary data.</text>
</comment>
<gene>
    <name evidence="1" type="ORF">QLX08_009776</name>
</gene>
<reference evidence="1 2" key="1">
    <citation type="submission" date="2024-05" db="EMBL/GenBank/DDBJ databases">
        <title>The nuclear and mitochondrial genome assemblies of Tetragonisca angustula (Apidae: Meliponini), a tiny yet remarkable pollinator in the Neotropics.</title>
        <authorList>
            <person name="Ferrari R."/>
            <person name="Ricardo P.C."/>
            <person name="Dias F.C."/>
            <person name="Araujo N.S."/>
            <person name="Soares D.O."/>
            <person name="Zhou Q.-S."/>
            <person name="Zhu C.-D."/>
            <person name="Coutinho L."/>
            <person name="Airas M.C."/>
            <person name="Batista T.M."/>
        </authorList>
    </citation>
    <scope>NUCLEOTIDE SEQUENCE [LARGE SCALE GENOMIC DNA]</scope>
    <source>
        <strain evidence="1">ASF017062</strain>
        <tissue evidence="1">Abdomen</tissue>
    </source>
</reference>
<protein>
    <submittedName>
        <fullName evidence="1">Uncharacterized protein</fullName>
    </submittedName>
</protein>
<keyword evidence="2" id="KW-1185">Reference proteome</keyword>
<organism evidence="1 2">
    <name type="scientific">Tetragonisca angustula</name>
    <dbReference type="NCBI Taxonomy" id="166442"/>
    <lineage>
        <taxon>Eukaryota</taxon>
        <taxon>Metazoa</taxon>
        <taxon>Ecdysozoa</taxon>
        <taxon>Arthropoda</taxon>
        <taxon>Hexapoda</taxon>
        <taxon>Insecta</taxon>
        <taxon>Pterygota</taxon>
        <taxon>Neoptera</taxon>
        <taxon>Endopterygota</taxon>
        <taxon>Hymenoptera</taxon>
        <taxon>Apocrita</taxon>
        <taxon>Aculeata</taxon>
        <taxon>Apoidea</taxon>
        <taxon>Anthophila</taxon>
        <taxon>Apidae</taxon>
        <taxon>Tetragonisca</taxon>
    </lineage>
</organism>
<dbReference type="AlphaFoldDB" id="A0AAW0ZEW2"/>
<evidence type="ECO:0000313" key="1">
    <source>
        <dbReference type="EMBL" id="KAK9296150.1"/>
    </source>
</evidence>
<accession>A0AAW0ZEW2</accession>
<dbReference type="EMBL" id="JAWNGG020000224">
    <property type="protein sequence ID" value="KAK9296150.1"/>
    <property type="molecule type" value="Genomic_DNA"/>
</dbReference>
<sequence length="81" mass="9044">MWGDSPAGGNSGREGIREITGFVGAAWLELPSQEFERTGTLEEHWWRRRKRGTVIGGGATVDVFAPEFRPGPGRRKEETRC</sequence>
<name>A0AAW0ZEW2_9HYME</name>
<evidence type="ECO:0000313" key="2">
    <source>
        <dbReference type="Proteomes" id="UP001432146"/>
    </source>
</evidence>
<dbReference type="Proteomes" id="UP001432146">
    <property type="component" value="Unassembled WGS sequence"/>
</dbReference>
<proteinExistence type="predicted"/>